<evidence type="ECO:0000313" key="2">
    <source>
        <dbReference type="Proteomes" id="UP000078343"/>
    </source>
</evidence>
<accession>A0A179A0L8</accession>
<gene>
    <name evidence="1" type="ORF">AYL99_00945</name>
</gene>
<evidence type="ECO:0000313" key="1">
    <source>
        <dbReference type="EMBL" id="OAP64973.1"/>
    </source>
</evidence>
<reference evidence="1 2" key="1">
    <citation type="submission" date="2016-04" db="EMBL/GenBank/DDBJ databases">
        <title>Draft genome of Fonsecaea erecta CBS 125763.</title>
        <authorList>
            <person name="Weiss V.A."/>
            <person name="Vicente V.A."/>
            <person name="Raittz R.T."/>
            <person name="Moreno L.F."/>
            <person name="De Souza E.M."/>
            <person name="Pedrosa F.O."/>
            <person name="Steffens M.B."/>
            <person name="Faoro H."/>
            <person name="Tadra-Sfeir M.Z."/>
            <person name="Najafzadeh M.J."/>
            <person name="Felipe M.S."/>
            <person name="Teixeira M."/>
            <person name="Sun J."/>
            <person name="Xi L."/>
            <person name="Gomes R."/>
            <person name="De Azevedo C.M."/>
            <person name="Salgado C.G."/>
            <person name="Da Silva M.B."/>
            <person name="Nascimento M.F."/>
            <person name="Queiroz-Telles F."/>
            <person name="Attili D.S."/>
            <person name="Gorbushina A."/>
        </authorList>
    </citation>
    <scope>NUCLEOTIDE SEQUENCE [LARGE SCALE GENOMIC DNA]</scope>
    <source>
        <strain evidence="1 2">CBS 125763</strain>
    </source>
</reference>
<dbReference type="EMBL" id="LVYI01000001">
    <property type="protein sequence ID" value="OAP64973.1"/>
    <property type="molecule type" value="Genomic_DNA"/>
</dbReference>
<dbReference type="PANTHER" id="PTHR36124">
    <property type="match status" value="1"/>
</dbReference>
<dbReference type="InterPro" id="IPR046366">
    <property type="entry name" value="MPAB"/>
</dbReference>
<proteinExistence type="predicted"/>
<name>A0A179A0L8_9EURO</name>
<dbReference type="PANTHER" id="PTHR36124:SF1">
    <property type="entry name" value="ER-BOUND OXYGENASE MPAB_MPAB'_RUBBER OXYGENASE CATALYTIC DOMAIN-CONTAINING PROTEIN"/>
    <property type="match status" value="1"/>
</dbReference>
<dbReference type="GeneID" id="30005115"/>
<comment type="caution">
    <text evidence="1">The sequence shown here is derived from an EMBL/GenBank/DDBJ whole genome shotgun (WGS) entry which is preliminary data.</text>
</comment>
<dbReference type="RefSeq" id="XP_018698340.1">
    <property type="nucleotide sequence ID" value="XM_018832461.1"/>
</dbReference>
<keyword evidence="2" id="KW-1185">Reference proteome</keyword>
<dbReference type="STRING" id="1367422.A0A179A0L8"/>
<organism evidence="1 2">
    <name type="scientific">Fonsecaea erecta</name>
    <dbReference type="NCBI Taxonomy" id="1367422"/>
    <lineage>
        <taxon>Eukaryota</taxon>
        <taxon>Fungi</taxon>
        <taxon>Dikarya</taxon>
        <taxon>Ascomycota</taxon>
        <taxon>Pezizomycotina</taxon>
        <taxon>Eurotiomycetes</taxon>
        <taxon>Chaetothyriomycetidae</taxon>
        <taxon>Chaetothyriales</taxon>
        <taxon>Herpotrichiellaceae</taxon>
        <taxon>Fonsecaea</taxon>
    </lineage>
</organism>
<dbReference type="OrthoDB" id="4153992at2759"/>
<dbReference type="GO" id="GO:0016491">
    <property type="term" value="F:oxidoreductase activity"/>
    <property type="evidence" value="ECO:0007669"/>
    <property type="project" value="InterPro"/>
</dbReference>
<sequence>MTSLTPTQSLALAIGCIAYLLIVRALRFQRRDALLCRFGYGTVKPMGAMTFEDAASIHHELAEMEFPFSFLNSMEFALFRTYGIPSISSLLVSTKQLTSTDIIPKRLADTGVLMFEIEGSLPSSIRWLQAVARTNRIHDTYRRAGKISEEDMLYTLSLFAGEPLRWISRYEWREFTPMEKAAIGTFWKGVGDAMHVDYAALPSCDQGWEDGAHWLDEILLWGEAYEQTAMVPHENNHKLACASLNYILWPVPKRFVATGYCAFQSLMDDRLTKAVMLEKPPQFFYTFTQIVLACRRVILRHLALPRPEMWRTRYIDDTSNTHGRYNTKIYGGLPIYVKDDFAARWNLQAWIFWALGKPIPGDHGDAYLPQGYDLREVGPRGLVPDGNEAAQNLKDEMLPKGACPFRVKTTQ</sequence>
<protein>
    <submittedName>
        <fullName evidence="1">Uncharacterized protein</fullName>
    </submittedName>
</protein>
<dbReference type="Proteomes" id="UP000078343">
    <property type="component" value="Unassembled WGS sequence"/>
</dbReference>
<dbReference type="AlphaFoldDB" id="A0A179A0L8"/>